<reference evidence="8 9" key="2">
    <citation type="submission" date="2019-08" db="EMBL/GenBank/DDBJ databases">
        <title>Amycolatopsis acidicola sp. nov., isolated from peat swamp forest soil.</title>
        <authorList>
            <person name="Srisuk N."/>
        </authorList>
    </citation>
    <scope>NUCLEOTIDE SEQUENCE [LARGE SCALE GENOMIC DNA]</scope>
    <source>
        <strain evidence="8 9">TBRC 6029</strain>
    </source>
</reference>
<evidence type="ECO:0000256" key="4">
    <source>
        <dbReference type="ARBA" id="ARBA00022989"/>
    </source>
</evidence>
<dbReference type="InterPro" id="IPR020846">
    <property type="entry name" value="MFS_dom"/>
</dbReference>
<keyword evidence="4 6" id="KW-1133">Transmembrane helix</keyword>
<feature type="transmembrane region" description="Helical" evidence="6">
    <location>
        <begin position="232"/>
        <end position="247"/>
    </location>
</feature>
<feature type="transmembrane region" description="Helical" evidence="6">
    <location>
        <begin position="113"/>
        <end position="131"/>
    </location>
</feature>
<keyword evidence="5 6" id="KW-0472">Membrane</keyword>
<dbReference type="PROSITE" id="PS50850">
    <property type="entry name" value="MFS"/>
    <property type="match status" value="1"/>
</dbReference>
<organism evidence="8 9">
    <name type="scientific">Amycolatopsis rhizosphaerae</name>
    <dbReference type="NCBI Taxonomy" id="2053003"/>
    <lineage>
        <taxon>Bacteria</taxon>
        <taxon>Bacillati</taxon>
        <taxon>Actinomycetota</taxon>
        <taxon>Actinomycetes</taxon>
        <taxon>Pseudonocardiales</taxon>
        <taxon>Pseudonocardiaceae</taxon>
        <taxon>Amycolatopsis</taxon>
    </lineage>
</organism>
<evidence type="ECO:0000256" key="5">
    <source>
        <dbReference type="ARBA" id="ARBA00023136"/>
    </source>
</evidence>
<name>A0A558DHP2_9PSEU</name>
<keyword evidence="3 6" id="KW-0812">Transmembrane</keyword>
<dbReference type="AlphaFoldDB" id="A0A558DHP2"/>
<dbReference type="GO" id="GO:0022857">
    <property type="term" value="F:transmembrane transporter activity"/>
    <property type="evidence" value="ECO:0007669"/>
    <property type="project" value="InterPro"/>
</dbReference>
<feature type="transmembrane region" description="Helical" evidence="6">
    <location>
        <begin position="84"/>
        <end position="107"/>
    </location>
</feature>
<dbReference type="CDD" id="cd17321">
    <property type="entry name" value="MFS_MMR_MDR_like"/>
    <property type="match status" value="1"/>
</dbReference>
<dbReference type="InterPro" id="IPR036259">
    <property type="entry name" value="MFS_trans_sf"/>
</dbReference>
<feature type="transmembrane region" description="Helical" evidence="6">
    <location>
        <begin position="267"/>
        <end position="289"/>
    </location>
</feature>
<dbReference type="RefSeq" id="WP_144585981.1">
    <property type="nucleotide sequence ID" value="NZ_VJWX01000023.1"/>
</dbReference>
<evidence type="ECO:0000313" key="8">
    <source>
        <dbReference type="EMBL" id="TVT60505.1"/>
    </source>
</evidence>
<dbReference type="InterPro" id="IPR011701">
    <property type="entry name" value="MFS"/>
</dbReference>
<feature type="transmembrane region" description="Helical" evidence="6">
    <location>
        <begin position="53"/>
        <end position="72"/>
    </location>
</feature>
<protein>
    <submittedName>
        <fullName evidence="8">MFS transporter</fullName>
    </submittedName>
</protein>
<accession>A0A558DHP2</accession>
<sequence>MSSRSHSPGPPEVDRWPLVAAGGLVSFVAMLDMNIVNVGLAPISRDFGISPGAAQWAALAYQLPVVALLVPAGKWLDQVGLRPALLAALAGFTMFSLSSALSPWPAWLFVSRAGQGIFGAVLFVLMPAIAARSVRPQARGRAMSVPATLGPLGAVVGPAAGGLLLDAFGWRAIFLVKIPFCVVAFALARRHAPAGGALRGPDRRAALDGGLAAAALTSVLLALTFGGNDPRWLLLLAAAAVPFTLWLKGSGAEPVRGLLRDRGPGRVTLAVLALAAAFGAMNYLVALHLQRSDGISAAATGLTMLAFSAAMAVFGPVGGKLADHWGARRTTVTGAALTAAGLLLLLPLGTGWHPADVAWRLALAGAGMGLYGGPAQLLALTSAAPERMNTAGAVVQLGRSLGFTLGPALATTGWALSGYGANVLPGLVLAAVAACAAVPLLAFRPAAATATATRS</sequence>
<dbReference type="PANTHER" id="PTHR42718">
    <property type="entry name" value="MAJOR FACILITATOR SUPERFAMILY MULTIDRUG TRANSPORTER MFSC"/>
    <property type="match status" value="1"/>
</dbReference>
<feature type="transmembrane region" description="Helical" evidence="6">
    <location>
        <begin position="358"/>
        <end position="380"/>
    </location>
</feature>
<dbReference type="GO" id="GO:0005886">
    <property type="term" value="C:plasma membrane"/>
    <property type="evidence" value="ECO:0007669"/>
    <property type="project" value="UniProtKB-SubCell"/>
</dbReference>
<feature type="transmembrane region" description="Helical" evidence="6">
    <location>
        <begin position="170"/>
        <end position="188"/>
    </location>
</feature>
<comment type="subcellular location">
    <subcellularLocation>
        <location evidence="1">Cell membrane</location>
        <topology evidence="1">Multi-pass membrane protein</topology>
    </subcellularLocation>
</comment>
<evidence type="ECO:0000256" key="6">
    <source>
        <dbReference type="SAM" id="Phobius"/>
    </source>
</evidence>
<keyword evidence="2" id="KW-0813">Transport</keyword>
<evidence type="ECO:0000256" key="2">
    <source>
        <dbReference type="ARBA" id="ARBA00022448"/>
    </source>
</evidence>
<dbReference type="Proteomes" id="UP000320011">
    <property type="component" value="Unassembled WGS sequence"/>
</dbReference>
<evidence type="ECO:0000313" key="9">
    <source>
        <dbReference type="Proteomes" id="UP000320011"/>
    </source>
</evidence>
<feature type="transmembrane region" description="Helical" evidence="6">
    <location>
        <begin position="427"/>
        <end position="447"/>
    </location>
</feature>
<dbReference type="PANTHER" id="PTHR42718:SF9">
    <property type="entry name" value="MAJOR FACILITATOR SUPERFAMILY MULTIDRUG TRANSPORTER MFSC"/>
    <property type="match status" value="1"/>
</dbReference>
<feature type="transmembrane region" description="Helical" evidence="6">
    <location>
        <begin position="295"/>
        <end position="319"/>
    </location>
</feature>
<dbReference type="Gene3D" id="1.20.1250.20">
    <property type="entry name" value="MFS general substrate transporter like domains"/>
    <property type="match status" value="1"/>
</dbReference>
<dbReference type="Pfam" id="PF07690">
    <property type="entry name" value="MFS_1"/>
    <property type="match status" value="1"/>
</dbReference>
<dbReference type="PRINTS" id="PR01036">
    <property type="entry name" value="TCRTETB"/>
</dbReference>
<keyword evidence="9" id="KW-1185">Reference proteome</keyword>
<evidence type="ECO:0000256" key="1">
    <source>
        <dbReference type="ARBA" id="ARBA00004651"/>
    </source>
</evidence>
<feature type="transmembrane region" description="Helical" evidence="6">
    <location>
        <begin position="401"/>
        <end position="421"/>
    </location>
</feature>
<feature type="transmembrane region" description="Helical" evidence="6">
    <location>
        <begin position="209"/>
        <end position="226"/>
    </location>
</feature>
<dbReference type="Gene3D" id="1.20.1720.10">
    <property type="entry name" value="Multidrug resistance protein D"/>
    <property type="match status" value="1"/>
</dbReference>
<gene>
    <name evidence="8" type="ORF">FNH05_04495</name>
</gene>
<evidence type="ECO:0000256" key="3">
    <source>
        <dbReference type="ARBA" id="ARBA00022692"/>
    </source>
</evidence>
<reference evidence="8 9" key="1">
    <citation type="submission" date="2019-07" db="EMBL/GenBank/DDBJ databases">
        <authorList>
            <person name="Duangmal K."/>
            <person name="Teo W.F.A."/>
        </authorList>
    </citation>
    <scope>NUCLEOTIDE SEQUENCE [LARGE SCALE GENOMIC DNA]</scope>
    <source>
        <strain evidence="8 9">TBRC 6029</strain>
    </source>
</reference>
<feature type="transmembrane region" description="Helical" evidence="6">
    <location>
        <begin position="21"/>
        <end position="41"/>
    </location>
</feature>
<feature type="transmembrane region" description="Helical" evidence="6">
    <location>
        <begin position="331"/>
        <end position="352"/>
    </location>
</feature>
<comment type="caution">
    <text evidence="8">The sequence shown here is derived from an EMBL/GenBank/DDBJ whole genome shotgun (WGS) entry which is preliminary data.</text>
</comment>
<proteinExistence type="predicted"/>
<dbReference type="OrthoDB" id="5168668at2"/>
<evidence type="ECO:0000259" key="7">
    <source>
        <dbReference type="PROSITE" id="PS50850"/>
    </source>
</evidence>
<feature type="domain" description="Major facilitator superfamily (MFS) profile" evidence="7">
    <location>
        <begin position="18"/>
        <end position="448"/>
    </location>
</feature>
<dbReference type="EMBL" id="VJWX01000023">
    <property type="protein sequence ID" value="TVT60505.1"/>
    <property type="molecule type" value="Genomic_DNA"/>
</dbReference>
<dbReference type="SUPFAM" id="SSF103473">
    <property type="entry name" value="MFS general substrate transporter"/>
    <property type="match status" value="1"/>
</dbReference>